<keyword evidence="5" id="KW-0862">Zinc</keyword>
<dbReference type="Pfam" id="PF14372">
    <property type="entry name" value="hAT-like_RNase-H"/>
    <property type="match status" value="1"/>
</dbReference>
<evidence type="ECO:0000313" key="13">
    <source>
        <dbReference type="EMBL" id="KAF6158147.1"/>
    </source>
</evidence>
<organism evidence="13 14">
    <name type="scientific">Kingdonia uniflora</name>
    <dbReference type="NCBI Taxonomy" id="39325"/>
    <lineage>
        <taxon>Eukaryota</taxon>
        <taxon>Viridiplantae</taxon>
        <taxon>Streptophyta</taxon>
        <taxon>Embryophyta</taxon>
        <taxon>Tracheophyta</taxon>
        <taxon>Spermatophyta</taxon>
        <taxon>Magnoliopsida</taxon>
        <taxon>Ranunculales</taxon>
        <taxon>Circaeasteraceae</taxon>
        <taxon>Kingdonia</taxon>
    </lineage>
</organism>
<dbReference type="Proteomes" id="UP000541444">
    <property type="component" value="Unassembled WGS sequence"/>
</dbReference>
<feature type="region of interest" description="Disordered" evidence="11">
    <location>
        <begin position="1"/>
        <end position="39"/>
    </location>
</feature>
<evidence type="ECO:0000256" key="11">
    <source>
        <dbReference type="SAM" id="MobiDB-lite"/>
    </source>
</evidence>
<comment type="subcellular location">
    <subcellularLocation>
        <location evidence="1">Nucleus</location>
    </subcellularLocation>
</comment>
<dbReference type="GO" id="GO:0009791">
    <property type="term" value="P:post-embryonic development"/>
    <property type="evidence" value="ECO:0007669"/>
    <property type="project" value="UniProtKB-ARBA"/>
</dbReference>
<reference evidence="13 14" key="1">
    <citation type="journal article" date="2020" name="IScience">
        <title>Genome Sequencing of the Endangered Kingdonia uniflora (Circaeasteraceae, Ranunculales) Reveals Potential Mechanisms of Evolutionary Specialization.</title>
        <authorList>
            <person name="Sun Y."/>
            <person name="Deng T."/>
            <person name="Zhang A."/>
            <person name="Moore M.J."/>
            <person name="Landis J.B."/>
            <person name="Lin N."/>
            <person name="Zhang H."/>
            <person name="Zhang X."/>
            <person name="Huang J."/>
            <person name="Zhang X."/>
            <person name="Sun H."/>
            <person name="Wang H."/>
        </authorList>
    </citation>
    <scope>NUCLEOTIDE SEQUENCE [LARGE SCALE GENOMIC DNA]</scope>
    <source>
        <strain evidence="13">TB1705</strain>
        <tissue evidence="13">Leaf</tissue>
    </source>
</reference>
<feature type="domain" description="BED-type" evidence="12">
    <location>
        <begin position="38"/>
        <end position="105"/>
    </location>
</feature>
<evidence type="ECO:0000256" key="10">
    <source>
        <dbReference type="PROSITE-ProRule" id="PRU00027"/>
    </source>
</evidence>
<keyword evidence="3" id="KW-0479">Metal-binding</keyword>
<evidence type="ECO:0000256" key="7">
    <source>
        <dbReference type="ARBA" id="ARBA00023125"/>
    </source>
</evidence>
<dbReference type="InterPro" id="IPR036236">
    <property type="entry name" value="Znf_C2H2_sf"/>
</dbReference>
<dbReference type="EMBL" id="JACGCM010001237">
    <property type="protein sequence ID" value="KAF6158147.1"/>
    <property type="molecule type" value="Genomic_DNA"/>
</dbReference>
<dbReference type="SMART" id="SM00614">
    <property type="entry name" value="ZnF_BED"/>
    <property type="match status" value="1"/>
</dbReference>
<dbReference type="InterPro" id="IPR003656">
    <property type="entry name" value="Znf_BED"/>
</dbReference>
<keyword evidence="7" id="KW-0238">DNA-binding</keyword>
<evidence type="ECO:0000259" key="12">
    <source>
        <dbReference type="PROSITE" id="PS50808"/>
    </source>
</evidence>
<dbReference type="AlphaFoldDB" id="A0A7J7MTJ6"/>
<keyword evidence="9" id="KW-0539">Nucleus</keyword>
<gene>
    <name evidence="13" type="ORF">GIB67_014941</name>
</gene>
<accession>A0A7J7MTJ6</accession>
<keyword evidence="8" id="KW-0804">Transcription</keyword>
<feature type="compositionally biased region" description="Polar residues" evidence="11">
    <location>
        <begin position="11"/>
        <end position="32"/>
    </location>
</feature>
<dbReference type="GO" id="GO:0003677">
    <property type="term" value="F:DNA binding"/>
    <property type="evidence" value="ECO:0007669"/>
    <property type="project" value="UniProtKB-KW"/>
</dbReference>
<dbReference type="PANTHER" id="PTHR46481:SF10">
    <property type="entry name" value="ZINC FINGER BED DOMAIN-CONTAINING PROTEIN 39"/>
    <property type="match status" value="1"/>
</dbReference>
<evidence type="ECO:0000256" key="8">
    <source>
        <dbReference type="ARBA" id="ARBA00023163"/>
    </source>
</evidence>
<dbReference type="InterPro" id="IPR025525">
    <property type="entry name" value="hAT-like_transposase_RNase-H"/>
</dbReference>
<evidence type="ECO:0000256" key="6">
    <source>
        <dbReference type="ARBA" id="ARBA00023015"/>
    </source>
</evidence>
<evidence type="ECO:0000256" key="3">
    <source>
        <dbReference type="ARBA" id="ARBA00022723"/>
    </source>
</evidence>
<proteinExistence type="predicted"/>
<dbReference type="InterPro" id="IPR008906">
    <property type="entry name" value="HATC_C_dom"/>
</dbReference>
<dbReference type="GO" id="GO:0005634">
    <property type="term" value="C:nucleus"/>
    <property type="evidence" value="ECO:0007669"/>
    <property type="project" value="UniProtKB-SubCell"/>
</dbReference>
<dbReference type="SUPFAM" id="SSF53098">
    <property type="entry name" value="Ribonuclease H-like"/>
    <property type="match status" value="1"/>
</dbReference>
<evidence type="ECO:0000256" key="1">
    <source>
        <dbReference type="ARBA" id="ARBA00004123"/>
    </source>
</evidence>
<dbReference type="InterPro" id="IPR012337">
    <property type="entry name" value="RNaseH-like_sf"/>
</dbReference>
<protein>
    <recommendedName>
        <fullName evidence="12">BED-type domain-containing protein</fullName>
    </recommendedName>
</protein>
<comment type="subunit">
    <text evidence="2">Homodimer.</text>
</comment>
<evidence type="ECO:0000256" key="5">
    <source>
        <dbReference type="ARBA" id="ARBA00022833"/>
    </source>
</evidence>
<sequence>MNFDSIEADSSIESPIQMSFIDNNEPGTSESQPNKHRRKKSIVWEHFTVEDVGDGCSRACCNQCKQTFAYSNGTKLSGTSHLKRHIAFGTCLGNRRRERNELTRYTGNSTDPPRKRNRVSSVSSNFPFDETPCREEIAKMIIMHDYPLDMVEHPSFVSFAQMLQPRFNMINSETVRRDCHEIYEREKLELAKILEGNQGRINLSIDMWTSSQTLGYVILTGHFINNNWKLQRRVFNVVRVPSPHNVDALSYAVGFCLGKWGLASKVFTLSSNKLFLNNSTGGFMDHLSFQNSRLLIGHCYAQTLSNIAQESLVRMRKPIEKIRDSVKYIEMSQVRKETFLQLKQKLQVPSARILSLDDKTKWNSTYFMLAAAVELKEVFVYLDSVDPEYILAPSTDDWNQIAKLSLYLRLLYDAVNALSGSLFLTANFYFEEVLKILCELNAAITNPDPIISNLTMSMKEKFDTYWNDCSFILAVAVVMDPRSKMKVVQEQFWKIYGDDANAYLTDVDSGLRELFTEYMQTPLQIYSLDEPLFASDKFSDFDVYLSETPSYQQTKSELDQYLEEPLLPNTQELDILDWWKLHSMRYPTLSRMARDILAIPVSTVAPEYAFNTGDNELDHYKSSLQAATLEALVCAKDWLRYEPTPTLNTFVKMEISLM</sequence>
<evidence type="ECO:0000256" key="4">
    <source>
        <dbReference type="ARBA" id="ARBA00022771"/>
    </source>
</evidence>
<comment type="caution">
    <text evidence="13">The sequence shown here is derived from an EMBL/GenBank/DDBJ whole genome shotgun (WGS) entry which is preliminary data.</text>
</comment>
<keyword evidence="4 10" id="KW-0863">Zinc-finger</keyword>
<dbReference type="InterPro" id="IPR052035">
    <property type="entry name" value="ZnF_BED_domain_contain"/>
</dbReference>
<dbReference type="OrthoDB" id="2610923at2759"/>
<keyword evidence="14" id="KW-1185">Reference proteome</keyword>
<name>A0A7J7MTJ6_9MAGN</name>
<dbReference type="PANTHER" id="PTHR46481">
    <property type="entry name" value="ZINC FINGER BED DOMAIN-CONTAINING PROTEIN 4"/>
    <property type="match status" value="1"/>
</dbReference>
<dbReference type="GO" id="GO:0046983">
    <property type="term" value="F:protein dimerization activity"/>
    <property type="evidence" value="ECO:0007669"/>
    <property type="project" value="InterPro"/>
</dbReference>
<dbReference type="SUPFAM" id="SSF57667">
    <property type="entry name" value="beta-beta-alpha zinc fingers"/>
    <property type="match status" value="1"/>
</dbReference>
<dbReference type="GO" id="GO:0008270">
    <property type="term" value="F:zinc ion binding"/>
    <property type="evidence" value="ECO:0007669"/>
    <property type="project" value="UniProtKB-KW"/>
</dbReference>
<evidence type="ECO:0000256" key="9">
    <source>
        <dbReference type="ARBA" id="ARBA00023242"/>
    </source>
</evidence>
<dbReference type="Pfam" id="PF05699">
    <property type="entry name" value="Dimer_Tnp_hAT"/>
    <property type="match status" value="1"/>
</dbReference>
<evidence type="ECO:0000256" key="2">
    <source>
        <dbReference type="ARBA" id="ARBA00011738"/>
    </source>
</evidence>
<evidence type="ECO:0000313" key="14">
    <source>
        <dbReference type="Proteomes" id="UP000541444"/>
    </source>
</evidence>
<dbReference type="PROSITE" id="PS50808">
    <property type="entry name" value="ZF_BED"/>
    <property type="match status" value="1"/>
</dbReference>
<feature type="region of interest" description="Disordered" evidence="11">
    <location>
        <begin position="99"/>
        <end position="123"/>
    </location>
</feature>
<keyword evidence="6" id="KW-0805">Transcription regulation</keyword>